<feature type="transmembrane region" description="Helical" evidence="1">
    <location>
        <begin position="248"/>
        <end position="268"/>
    </location>
</feature>
<keyword evidence="1" id="KW-1133">Transmembrane helix</keyword>
<proteinExistence type="predicted"/>
<feature type="transmembrane region" description="Helical" evidence="1">
    <location>
        <begin position="313"/>
        <end position="337"/>
    </location>
</feature>
<protein>
    <submittedName>
        <fullName evidence="3">Uncharacterized protein</fullName>
    </submittedName>
</protein>
<keyword evidence="4" id="KW-1185">Reference proteome</keyword>
<dbReference type="Proteomes" id="UP000251571">
    <property type="component" value="Unassembled WGS sequence"/>
</dbReference>
<sequence>MALGRLWAGRVYGTNTGNLFTKLDGDDDALNGTLHLNEPGVGVVVYAINGSFDGNQLTLTGQPQTQIEGVAFGQLTATASLGARGALTGEWATSIGSAGTFVLFPHDQTQAVEADPCTLPDQLHTVRHHFQAIEVDRQQITAIADEIQRDFKNAQVVVTVTADTEQSRFLSDFKTLNFSADRAAVIKLYVREPEGNGLDRIALVEFGPQINMAMTQGGDEAWVLGMLEKLKRSIRPLERSYTTNFKRLGFGINQLLVVGAIIFLPGLGSLRDRAILMAAVLSLTFAINWLHGRYLPFAAIYLGKKPTGLFTRFAPTAASWLIAATASIVAALVAAYLQGWLAIPSAR</sequence>
<reference evidence="2 4" key="2">
    <citation type="submission" date="2018-03" db="EMBL/GenBank/DDBJ databases">
        <title>Genomic Encyclopedia of Archaeal and Bacterial Type Strains, Phase II (KMG-II): from individual species to whole genera.</title>
        <authorList>
            <person name="Goeker M."/>
        </authorList>
    </citation>
    <scope>NUCLEOTIDE SEQUENCE [LARGE SCALE GENOMIC DNA]</scope>
    <source>
        <strain evidence="2 4">DSM 25227</strain>
    </source>
</reference>
<organism evidence="3 5">
    <name type="scientific">Jannaschia seohaensis</name>
    <dbReference type="NCBI Taxonomy" id="475081"/>
    <lineage>
        <taxon>Bacteria</taxon>
        <taxon>Pseudomonadati</taxon>
        <taxon>Pseudomonadota</taxon>
        <taxon>Alphaproteobacteria</taxon>
        <taxon>Rhodobacterales</taxon>
        <taxon>Roseobacteraceae</taxon>
        <taxon>Jannaschia</taxon>
    </lineage>
</organism>
<evidence type="ECO:0000256" key="1">
    <source>
        <dbReference type="SAM" id="Phobius"/>
    </source>
</evidence>
<dbReference type="OrthoDB" id="5497289at2"/>
<evidence type="ECO:0000313" key="2">
    <source>
        <dbReference type="EMBL" id="PWJ17585.1"/>
    </source>
</evidence>
<feature type="transmembrane region" description="Helical" evidence="1">
    <location>
        <begin position="274"/>
        <end position="292"/>
    </location>
</feature>
<keyword evidence="1" id="KW-0812">Transmembrane</keyword>
<accession>A0A2Y9ATM7</accession>
<dbReference type="AlphaFoldDB" id="A0A2Y9ATM7"/>
<dbReference type="EMBL" id="UETC01000006">
    <property type="protein sequence ID" value="SSA47744.1"/>
    <property type="molecule type" value="Genomic_DNA"/>
</dbReference>
<evidence type="ECO:0000313" key="5">
    <source>
        <dbReference type="Proteomes" id="UP000251571"/>
    </source>
</evidence>
<dbReference type="RefSeq" id="WP_109565001.1">
    <property type="nucleotide sequence ID" value="NZ_QGDJ01000006.1"/>
</dbReference>
<keyword evidence="1" id="KW-0472">Membrane</keyword>
<gene>
    <name evidence="2" type="ORF">BCF38_106196</name>
    <name evidence="3" type="ORF">SAMN05421539_106196</name>
</gene>
<dbReference type="Proteomes" id="UP000245839">
    <property type="component" value="Unassembled WGS sequence"/>
</dbReference>
<reference evidence="3 5" key="1">
    <citation type="submission" date="2016-10" db="EMBL/GenBank/DDBJ databases">
        <authorList>
            <person name="Cai Z."/>
        </authorList>
    </citation>
    <scope>NUCLEOTIDE SEQUENCE [LARGE SCALE GENOMIC DNA]</scope>
    <source>
        <strain evidence="3 5">DSM 25227</strain>
    </source>
</reference>
<name>A0A2Y9ATM7_9RHOB</name>
<evidence type="ECO:0000313" key="4">
    <source>
        <dbReference type="Proteomes" id="UP000245839"/>
    </source>
</evidence>
<evidence type="ECO:0000313" key="3">
    <source>
        <dbReference type="EMBL" id="SSA47744.1"/>
    </source>
</evidence>
<dbReference type="EMBL" id="QGDJ01000006">
    <property type="protein sequence ID" value="PWJ17585.1"/>
    <property type="molecule type" value="Genomic_DNA"/>
</dbReference>